<name>A0A8J1INH0_XENTR</name>
<dbReference type="PROSITE" id="PS50175">
    <property type="entry name" value="ASP_PROT_RETROV"/>
    <property type="match status" value="1"/>
</dbReference>
<evidence type="ECO:0000259" key="18">
    <source>
        <dbReference type="PROSITE" id="PS50994"/>
    </source>
</evidence>
<dbReference type="InterPro" id="IPR002156">
    <property type="entry name" value="RNaseH_domain"/>
</dbReference>
<evidence type="ECO:0000256" key="3">
    <source>
        <dbReference type="ARBA" id="ARBA00022679"/>
    </source>
</evidence>
<evidence type="ECO:0000256" key="5">
    <source>
        <dbReference type="ARBA" id="ARBA00022722"/>
    </source>
</evidence>
<dbReference type="OMA" id="INAGHEF"/>
<dbReference type="GO" id="GO:0006508">
    <property type="term" value="P:proteolysis"/>
    <property type="evidence" value="ECO:0007669"/>
    <property type="project" value="InterPro"/>
</dbReference>
<feature type="domain" description="Reverse transcriptase" evidence="16">
    <location>
        <begin position="754"/>
        <end position="933"/>
    </location>
</feature>
<keyword evidence="6" id="KW-0255">Endonuclease</keyword>
<reference evidence="20" key="1">
    <citation type="submission" date="2025-08" db="UniProtKB">
        <authorList>
            <consortium name="RefSeq"/>
        </authorList>
    </citation>
    <scope>IDENTIFICATION</scope>
    <source>
        <strain evidence="20">Nigerian</strain>
        <tissue evidence="20">Liver and blood</tissue>
    </source>
</reference>
<dbReference type="InterPro" id="IPR041577">
    <property type="entry name" value="RT_RNaseH_2"/>
</dbReference>
<dbReference type="PROSITE" id="PS50994">
    <property type="entry name" value="INTEGRASE"/>
    <property type="match status" value="1"/>
</dbReference>
<dbReference type="CDD" id="cd00303">
    <property type="entry name" value="retropepsin_like"/>
    <property type="match status" value="1"/>
</dbReference>
<dbReference type="EC" id="3.1.26.4" evidence="2"/>
<dbReference type="Proteomes" id="UP000008143">
    <property type="component" value="Chromosome 1"/>
</dbReference>
<accession>A0A8J1INH0</accession>
<feature type="domain" description="Integrase catalytic" evidence="18">
    <location>
        <begin position="1469"/>
        <end position="1628"/>
    </location>
</feature>
<dbReference type="Gene3D" id="2.40.70.10">
    <property type="entry name" value="Acid Proteases"/>
    <property type="match status" value="2"/>
</dbReference>
<dbReference type="PANTHER" id="PTHR37984">
    <property type="entry name" value="PROTEIN CBG26694"/>
    <property type="match status" value="1"/>
</dbReference>
<dbReference type="InterPro" id="IPR041588">
    <property type="entry name" value="Integrase_H2C2"/>
</dbReference>
<keyword evidence="10" id="KW-0229">DNA integration</keyword>
<dbReference type="OrthoDB" id="9889394at2759"/>
<dbReference type="InterPro" id="IPR001584">
    <property type="entry name" value="Integrase_cat-core"/>
</dbReference>
<dbReference type="PROSITE" id="PS50878">
    <property type="entry name" value="RT_POL"/>
    <property type="match status" value="1"/>
</dbReference>
<evidence type="ECO:0000256" key="7">
    <source>
        <dbReference type="ARBA" id="ARBA00022801"/>
    </source>
</evidence>
<gene>
    <name evidence="20 21" type="primary">LOC116406519</name>
</gene>
<dbReference type="InterPro" id="IPR036397">
    <property type="entry name" value="RNaseH_sf"/>
</dbReference>
<dbReference type="PANTHER" id="PTHR37984:SF12">
    <property type="entry name" value="RIBONUCLEASE H"/>
    <property type="match status" value="1"/>
</dbReference>
<dbReference type="Pfam" id="PF17919">
    <property type="entry name" value="RT_RNaseH_2"/>
    <property type="match status" value="1"/>
</dbReference>
<evidence type="ECO:0000256" key="8">
    <source>
        <dbReference type="ARBA" id="ARBA00022842"/>
    </source>
</evidence>
<evidence type="ECO:0000256" key="11">
    <source>
        <dbReference type="ARBA" id="ARBA00022918"/>
    </source>
</evidence>
<keyword evidence="19" id="KW-1185">Reference proteome</keyword>
<dbReference type="InterPro" id="IPR012337">
    <property type="entry name" value="RNaseH-like_sf"/>
</dbReference>
<dbReference type="Pfam" id="PF17921">
    <property type="entry name" value="Integrase_H2C2"/>
    <property type="match status" value="1"/>
</dbReference>
<evidence type="ECO:0000256" key="12">
    <source>
        <dbReference type="ARBA" id="ARBA00023172"/>
    </source>
</evidence>
<dbReference type="InterPro" id="IPR050951">
    <property type="entry name" value="Retrovirus_Pol_polyprotein"/>
</dbReference>
<evidence type="ECO:0000256" key="9">
    <source>
        <dbReference type="ARBA" id="ARBA00022884"/>
    </source>
</evidence>
<dbReference type="Xenbase" id="XB-GENE-29091603">
    <property type="gene designation" value="LOC116406519"/>
</dbReference>
<dbReference type="GO" id="GO:0003723">
    <property type="term" value="F:RNA binding"/>
    <property type="evidence" value="ECO:0007669"/>
    <property type="project" value="UniProtKB-KW"/>
</dbReference>
<keyword evidence="9" id="KW-0694">RNA-binding</keyword>
<dbReference type="CDD" id="cd01647">
    <property type="entry name" value="RT_LTR"/>
    <property type="match status" value="1"/>
</dbReference>
<dbReference type="InterPro" id="IPR043128">
    <property type="entry name" value="Rev_trsase/Diguanyl_cyclase"/>
</dbReference>
<dbReference type="InterPro" id="IPR043502">
    <property type="entry name" value="DNA/RNA_pol_sf"/>
</dbReference>
<dbReference type="RefSeq" id="XP_031746076.1">
    <property type="nucleotide sequence ID" value="XM_031890216.1"/>
</dbReference>
<evidence type="ECO:0000259" key="16">
    <source>
        <dbReference type="PROSITE" id="PS50878"/>
    </source>
</evidence>
<evidence type="ECO:0000259" key="15">
    <source>
        <dbReference type="PROSITE" id="PS50175"/>
    </source>
</evidence>
<protein>
    <recommendedName>
        <fullName evidence="13">Gypsy retrotransposon integrase-like protein 1</fullName>
        <ecNumber evidence="2">3.1.26.4</ecNumber>
    </recommendedName>
</protein>
<feature type="domain" description="Peptidase A2" evidence="15">
    <location>
        <begin position="128"/>
        <end position="211"/>
    </location>
</feature>
<evidence type="ECO:0000256" key="2">
    <source>
        <dbReference type="ARBA" id="ARBA00012180"/>
    </source>
</evidence>
<keyword evidence="12" id="KW-0233">DNA recombination</keyword>
<evidence type="ECO:0000259" key="17">
    <source>
        <dbReference type="PROSITE" id="PS50879"/>
    </source>
</evidence>
<keyword evidence="4" id="KW-0548">Nucleotidyltransferase</keyword>
<dbReference type="Gene3D" id="3.30.70.270">
    <property type="match status" value="2"/>
</dbReference>
<dbReference type="Gene3D" id="3.10.10.10">
    <property type="entry name" value="HIV Type 1 Reverse Transcriptase, subunit A, domain 1"/>
    <property type="match status" value="1"/>
</dbReference>
<keyword evidence="5" id="KW-0540">Nuclease</keyword>
<dbReference type="SUPFAM" id="SSF50630">
    <property type="entry name" value="Acid proteases"/>
    <property type="match status" value="1"/>
</dbReference>
<dbReference type="InterPro" id="IPR001995">
    <property type="entry name" value="Peptidase_A2_cat"/>
</dbReference>
<keyword evidence="11" id="KW-0695">RNA-directed DNA polymerase</keyword>
<dbReference type="KEGG" id="xtr:116406519"/>
<dbReference type="InterPro" id="IPR021109">
    <property type="entry name" value="Peptidase_aspartic_dom_sf"/>
</dbReference>
<organism evidence="19 20">
    <name type="scientific">Xenopus tropicalis</name>
    <name type="common">Western clawed frog</name>
    <name type="synonym">Silurana tropicalis</name>
    <dbReference type="NCBI Taxonomy" id="8364"/>
    <lineage>
        <taxon>Eukaryota</taxon>
        <taxon>Metazoa</taxon>
        <taxon>Chordata</taxon>
        <taxon>Craniata</taxon>
        <taxon>Vertebrata</taxon>
        <taxon>Euteleostomi</taxon>
        <taxon>Amphibia</taxon>
        <taxon>Batrachia</taxon>
        <taxon>Anura</taxon>
        <taxon>Pipoidea</taxon>
        <taxon>Pipidae</taxon>
        <taxon>Xenopodinae</taxon>
        <taxon>Xenopus</taxon>
        <taxon>Silurana</taxon>
    </lineage>
</organism>
<dbReference type="Pfam" id="PF00075">
    <property type="entry name" value="RNase_H"/>
    <property type="match status" value="1"/>
</dbReference>
<proteinExistence type="inferred from homology"/>
<dbReference type="FunFam" id="3.30.420.10:FF:000032">
    <property type="entry name" value="Retrovirus-related Pol polyprotein from transposon 297-like Protein"/>
    <property type="match status" value="1"/>
</dbReference>
<dbReference type="Gene3D" id="3.30.420.10">
    <property type="entry name" value="Ribonuclease H-like superfamily/Ribonuclease H"/>
    <property type="match status" value="2"/>
</dbReference>
<dbReference type="InterPro" id="IPR001969">
    <property type="entry name" value="Aspartic_peptidase_AS"/>
</dbReference>
<dbReference type="GO" id="GO:0004190">
    <property type="term" value="F:aspartic-type endopeptidase activity"/>
    <property type="evidence" value="ECO:0007669"/>
    <property type="project" value="InterPro"/>
</dbReference>
<dbReference type="Gene3D" id="1.10.340.70">
    <property type="match status" value="1"/>
</dbReference>
<evidence type="ECO:0000256" key="1">
    <source>
        <dbReference type="ARBA" id="ARBA00010879"/>
    </source>
</evidence>
<dbReference type="GO" id="GO:0003964">
    <property type="term" value="F:RNA-directed DNA polymerase activity"/>
    <property type="evidence" value="ECO:0007669"/>
    <property type="project" value="UniProtKB-KW"/>
</dbReference>
<dbReference type="GO" id="GO:0006310">
    <property type="term" value="P:DNA recombination"/>
    <property type="evidence" value="ECO:0007669"/>
    <property type="project" value="UniProtKB-KW"/>
</dbReference>
<evidence type="ECO:0000256" key="14">
    <source>
        <dbReference type="SAM" id="MobiDB-lite"/>
    </source>
</evidence>
<dbReference type="AGR" id="Xenbase:XB-GENE-29091603"/>
<feature type="compositionally biased region" description="Polar residues" evidence="14">
    <location>
        <begin position="1308"/>
        <end position="1327"/>
    </location>
</feature>
<dbReference type="FunFam" id="1.10.340.70:FF:000001">
    <property type="entry name" value="Retrovirus-related Pol polyprotein from transposon gypsy-like Protein"/>
    <property type="match status" value="1"/>
</dbReference>
<keyword evidence="3" id="KW-0808">Transferase</keyword>
<dbReference type="GO" id="GO:0015074">
    <property type="term" value="P:DNA integration"/>
    <property type="evidence" value="ECO:0007669"/>
    <property type="project" value="UniProtKB-KW"/>
</dbReference>
<dbReference type="FunFam" id="3.30.70.270:FF:000026">
    <property type="entry name" value="Transposon Ty3-G Gag-Pol polyprotein"/>
    <property type="match status" value="1"/>
</dbReference>
<dbReference type="InterPro" id="IPR000477">
    <property type="entry name" value="RT_dom"/>
</dbReference>
<sequence>MEMDRKELNTVNDHVLHCPDPKFRAGKGKSNISSVLQPNKDNSYNPVLFEPVCEVPSVQSVPLIESIGTHMPCRQNKEEQSPNILTLQRDHFLNQQMIKHSNFLCNLLQLDGRYFIDICLQDGCVGPIQGLLDTGSQVTILSFSYFQQILESSKNKPRLTVFDGSLVSVGGDSLQVKGKSWLTYKIGKKTIRHPTLIVDLPYDRLIIGIDLLKRLRSIIDFINEAIWTQVKTPISFERAHNAKPQNSCHMIEERPNSVEIHFRNSQVPDVSILKNGKPEESINTSFHIINIQKDKIEKIILEDDVLTISLKGGNREVASITRHIQSLVKIEKTNDTMLVPVQVNNIARVKYAKLDLKSEVSYISLGLLKQVTNPQMIKFSSLQEWVYDLDKDDQSQNVIAKCILSISLGNKSAEHVFNVLKEPQYQMYLGNDIIHRFAIQVDLINNVLWSRLSGNPEEFQDKEQALRWGQRIPYAVDILVAGKVKIPEGCKSFLLPIRVKKGQKLRNPDALICLSNRMQQFGLKVKPNPIINIHQDPLYMVIDNMSPYNIMLQEDTMIGLAIDSEYYTFGFQNDIIGLIPDEYLTEEQMVDQHCFSTPEGLFSIHSVYPFNPEDGTCYVEETSLIFNHEIEKGEYESFQQGKDQIYHTPDDLTSKLEEAYEVNQPEIFPEFQERVEEQLSIADACSDESERQQLKELFWEFQDMFAKDSYDCGETNLHVTRIQTDPDAPPVFIKQYRLPLAAYESLSEIVKNLEKKGIIRPVHSSFNHPILGVLKPNGQFRLCSDLRQLNKQVYMSGWPVPYIDQCLAQIQGSKIFTALDCAQGYWTIKIDERDQYKLAFTFGKQQYAWTRLPFGYINAGHEFAVFMHKAMPDAAERGTLSYVDDILIKSTTFGEHIAELRYVLNQLKKAGVKLSLQKAQWCRSKVNFLGHEITAEGINPQKKKVEAIKNMKTPTDLKELRSFLGMMNYSRKFIDNYAEITKPLLQLLKKGAKWKWDECHDQAISELKTKLIQAPCLAYPEGGKPFYIETGFTNKSVSAVLFQKQEKLNKIIAYASKSLSSVEIKFNNCEKALLATVWALQYFRSFIQGEKIIVETAHQSLQYLQSGRLKDGNLSNSRITAWTMSLMGWPLEIRYKQDTKNPVAQGLAELHDCINVEHKDESPENDFLEEQSLSPYKSYEEEYCKSLPCVYVDGCSFHTEEAEKMLVADSDYVRNSFVEYFPGWKRSNMMRSNKKPVKHGKLFCKIDELVTTHGLNIYWKKVRGHSKHPGADKDGNDLADSLAKKAAMEGEILDIDDLMGTIQVNATTRSQTQKESQPNVAMWSQDSPSEDLIESQKGDPIIGLFYKYIQNPKDHPITMEECADKEELRILVKGESQFSLQDGLLIRTSKNGITQWVVPAAYRGLMLQHAHDAPTAGHRGEKITYELLRDYAYWPHMLQDVRTYCQGCLICPQFQPQGPNHRAPLMKRGISMPWSDLQIDFIGPVTTSSKGNRYMLTVTCLFTKWVECLPCKTCSSSVCASLLINHIFSRFGLPQRIESDRGSHFTSEIMTKMWEILGVKRKLHIAYRPASSGGVERYNQSIINILKKFVKESGKDWDVKLPLVLMAIRATPSAATKISPFEMITGRKMVLPQHLLYRTTDHNLMNAMTAHQYVENLRKHLQHAFAFAQRNIEKAAVSTKTYYDLKTTQKEYQVDDKVYLYNFARDQVKERKFLPSWKGPYIITDKLSPVVYKVKIPNGDDFVEKWVHINQLRVCHPSQQLRRIEQVES</sequence>
<evidence type="ECO:0000256" key="13">
    <source>
        <dbReference type="ARBA" id="ARBA00039658"/>
    </source>
</evidence>
<dbReference type="Gene3D" id="3.10.20.370">
    <property type="match status" value="1"/>
</dbReference>
<comment type="similarity">
    <text evidence="1">Belongs to the beta type-B retroviral polymerase family. HERV class-II K(HML-2) pol subfamily.</text>
</comment>
<evidence type="ECO:0000313" key="21">
    <source>
        <dbReference type="Xenbase" id="XB-GENE-29091603"/>
    </source>
</evidence>
<evidence type="ECO:0000256" key="6">
    <source>
        <dbReference type="ARBA" id="ARBA00022759"/>
    </source>
</evidence>
<dbReference type="PROSITE" id="PS00141">
    <property type="entry name" value="ASP_PROTEASE"/>
    <property type="match status" value="1"/>
</dbReference>
<evidence type="ECO:0000256" key="4">
    <source>
        <dbReference type="ARBA" id="ARBA00022695"/>
    </source>
</evidence>
<dbReference type="PROSITE" id="PS50879">
    <property type="entry name" value="RNASE_H_1"/>
    <property type="match status" value="1"/>
</dbReference>
<keyword evidence="8" id="KW-0460">Magnesium</keyword>
<dbReference type="GeneID" id="116406519"/>
<feature type="domain" description="RNase H type-1" evidence="17">
    <location>
        <begin position="1115"/>
        <end position="1288"/>
    </location>
</feature>
<evidence type="ECO:0000256" key="10">
    <source>
        <dbReference type="ARBA" id="ARBA00022908"/>
    </source>
</evidence>
<keyword evidence="7" id="KW-0378">Hydrolase</keyword>
<feature type="region of interest" description="Disordered" evidence="14">
    <location>
        <begin position="1308"/>
        <end position="1332"/>
    </location>
</feature>
<dbReference type="GO" id="GO:0004523">
    <property type="term" value="F:RNA-DNA hybrid ribonuclease activity"/>
    <property type="evidence" value="ECO:0007669"/>
    <property type="project" value="UniProtKB-EC"/>
</dbReference>
<dbReference type="SUPFAM" id="SSF53098">
    <property type="entry name" value="Ribonuclease H-like"/>
    <property type="match status" value="2"/>
</dbReference>
<dbReference type="Pfam" id="PF00665">
    <property type="entry name" value="rve"/>
    <property type="match status" value="1"/>
</dbReference>
<evidence type="ECO:0000313" key="19">
    <source>
        <dbReference type="Proteomes" id="UP000008143"/>
    </source>
</evidence>
<evidence type="ECO:0000313" key="20">
    <source>
        <dbReference type="RefSeq" id="XP_031746076.1"/>
    </source>
</evidence>
<dbReference type="Pfam" id="PF00078">
    <property type="entry name" value="RVT_1"/>
    <property type="match status" value="1"/>
</dbReference>
<dbReference type="SUPFAM" id="SSF56672">
    <property type="entry name" value="DNA/RNA polymerases"/>
    <property type="match status" value="1"/>
</dbReference>